<dbReference type="PANTHER" id="PTHR34239">
    <property type="entry name" value="APPLE DOMAIN-CONTAINING PROTEIN"/>
    <property type="match status" value="1"/>
</dbReference>
<dbReference type="OrthoDB" id="5988333at2759"/>
<sequence>MFCCLPIWVCSMRLTCVDHNASSVSVTSLILHSVCRHFLRPCGFEQSKRKISNFLAIRVNTASYTDMANEPGPSHSHRREVDNLDFVDQVEDVHIDVNDEHPTPMQGDTGTVKGMFDMFMQNFAQMSKTMTSVQKELNDLKSDRSRVKSPASSRKRGRDKSGSPPPRKKHLLSKTYEQSDDDSDIDYSDKSDVDEALNTLIEGDDGNQGSSDEDEEGLALHELSEFFGDEDKTSEPLSADLAKIMEKMFSSKTNSEKIKEISNKYDRPKNINNVGAPKVNKVIWENMSSKNRASDIKLQTTQNLVGKAMIPTLRLFDMLLSSKKGVIDLKKAKQLCCDILKFQKCVFHNLSFKRREQIIQPEKNKQFVSLCSAESSSENLFGDDLGSQVKNVIEAKKLAQKISNRDYGGKYKIPKFSQSYGRKSKFGPGKQNSFLGKQYGFNKKKKKGEMNQ</sequence>
<dbReference type="PANTHER" id="PTHR34239:SF2">
    <property type="entry name" value="TRANSPOSABLE ELEMENT P TRANSPOSASE_THAP9 CONSERVED DOMAIN-CONTAINING PROTEIN"/>
    <property type="match status" value="1"/>
</dbReference>
<organism evidence="2 3">
    <name type="scientific">Crassostrea virginica</name>
    <name type="common">Eastern oyster</name>
    <dbReference type="NCBI Taxonomy" id="6565"/>
    <lineage>
        <taxon>Eukaryota</taxon>
        <taxon>Metazoa</taxon>
        <taxon>Spiralia</taxon>
        <taxon>Lophotrochozoa</taxon>
        <taxon>Mollusca</taxon>
        <taxon>Bivalvia</taxon>
        <taxon>Autobranchia</taxon>
        <taxon>Pteriomorphia</taxon>
        <taxon>Ostreida</taxon>
        <taxon>Ostreoidea</taxon>
        <taxon>Ostreidae</taxon>
        <taxon>Crassostrea</taxon>
    </lineage>
</organism>
<proteinExistence type="predicted"/>
<dbReference type="Proteomes" id="UP000694844">
    <property type="component" value="Chromosome 3"/>
</dbReference>
<evidence type="ECO:0000313" key="2">
    <source>
        <dbReference type="Proteomes" id="UP000694844"/>
    </source>
</evidence>
<dbReference type="KEGG" id="cvn:111123577"/>
<feature type="compositionally biased region" description="Basic and acidic residues" evidence="1">
    <location>
        <begin position="136"/>
        <end position="146"/>
    </location>
</feature>
<dbReference type="GeneID" id="111123577"/>
<feature type="compositionally biased region" description="Basic residues" evidence="1">
    <location>
        <begin position="442"/>
        <end position="452"/>
    </location>
</feature>
<protein>
    <submittedName>
        <fullName evidence="3">Uncharacterized protein LOC111123577</fullName>
    </submittedName>
</protein>
<dbReference type="RefSeq" id="XP_022321705.1">
    <property type="nucleotide sequence ID" value="XM_022465997.1"/>
</dbReference>
<feature type="region of interest" description="Disordered" evidence="1">
    <location>
        <begin position="134"/>
        <end position="189"/>
    </location>
</feature>
<keyword evidence="2" id="KW-1185">Reference proteome</keyword>
<name>A0A8B8D1R5_CRAVI</name>
<reference evidence="3" key="1">
    <citation type="submission" date="2025-08" db="UniProtKB">
        <authorList>
            <consortium name="RefSeq"/>
        </authorList>
    </citation>
    <scope>IDENTIFICATION</scope>
    <source>
        <tissue evidence="3">Whole sample</tissue>
    </source>
</reference>
<gene>
    <name evidence="3" type="primary">LOC111123577</name>
</gene>
<evidence type="ECO:0000256" key="1">
    <source>
        <dbReference type="SAM" id="MobiDB-lite"/>
    </source>
</evidence>
<accession>A0A8B8D1R5</accession>
<evidence type="ECO:0000313" key="3">
    <source>
        <dbReference type="RefSeq" id="XP_022321705.1"/>
    </source>
</evidence>
<dbReference type="AlphaFoldDB" id="A0A8B8D1R5"/>
<feature type="region of interest" description="Disordered" evidence="1">
    <location>
        <begin position="419"/>
        <end position="452"/>
    </location>
</feature>